<feature type="region of interest" description="Disordered" evidence="1">
    <location>
        <begin position="1"/>
        <end position="23"/>
    </location>
</feature>
<accession>A0A3B0WSA9</accession>
<gene>
    <name evidence="2" type="ORF">MNBD_GAMMA06-1493</name>
</gene>
<proteinExistence type="predicted"/>
<evidence type="ECO:0000256" key="1">
    <source>
        <dbReference type="SAM" id="MobiDB-lite"/>
    </source>
</evidence>
<evidence type="ECO:0000313" key="2">
    <source>
        <dbReference type="EMBL" id="VAW55353.1"/>
    </source>
</evidence>
<reference evidence="2" key="1">
    <citation type="submission" date="2018-06" db="EMBL/GenBank/DDBJ databases">
        <authorList>
            <person name="Zhirakovskaya E."/>
        </authorList>
    </citation>
    <scope>NUCLEOTIDE SEQUENCE</scope>
</reference>
<dbReference type="EMBL" id="UOFD01000088">
    <property type="protein sequence ID" value="VAW55353.1"/>
    <property type="molecule type" value="Genomic_DNA"/>
</dbReference>
<organism evidence="2">
    <name type="scientific">hydrothermal vent metagenome</name>
    <dbReference type="NCBI Taxonomy" id="652676"/>
    <lineage>
        <taxon>unclassified sequences</taxon>
        <taxon>metagenomes</taxon>
        <taxon>ecological metagenomes</taxon>
    </lineage>
</organism>
<protein>
    <submittedName>
        <fullName evidence="2">Uncharacterized protein</fullName>
    </submittedName>
</protein>
<name>A0A3B0WSA9_9ZZZZ</name>
<dbReference type="AlphaFoldDB" id="A0A3B0WSA9"/>
<sequence length="233" mass="25829">MSINKELDDMLIDSSSPEQSKEDIQKYLEKKQAAYDALEASADPIDRARLQLDVAEALVGSGRADESWEKARSAFDTFIELEQWQDAVESCDVLYQSAQPASIVALAHGVWLSVTYPVDPTLTVNMLSYVIDETPAKADGAAIAAVVAHYVADVRAADDQHKSLTFLTKQLLANAAKEHSGVEDQDGLTAWMERLELLDPDVFLPRLSLVLGAIVPVDDWWFDRDVLREKIPQ</sequence>